<dbReference type="EMBL" id="DXEV01000021">
    <property type="protein sequence ID" value="HIX56028.1"/>
    <property type="molecule type" value="Genomic_DNA"/>
</dbReference>
<protein>
    <submittedName>
        <fullName evidence="2">Flagellar protein FlaG</fullName>
    </submittedName>
</protein>
<dbReference type="InterPro" id="IPR035924">
    <property type="entry name" value="FlaG-like_sf"/>
</dbReference>
<comment type="caution">
    <text evidence="2">The sequence shown here is derived from an EMBL/GenBank/DDBJ whole genome shotgun (WGS) entry which is preliminary data.</text>
</comment>
<keyword evidence="2" id="KW-0966">Cell projection</keyword>
<evidence type="ECO:0000313" key="3">
    <source>
        <dbReference type="Proteomes" id="UP000886829"/>
    </source>
</evidence>
<dbReference type="Gene3D" id="3.30.160.170">
    <property type="entry name" value="FlaG-like"/>
    <property type="match status" value="1"/>
</dbReference>
<keyword evidence="2" id="KW-0282">Flagellum</keyword>
<dbReference type="SUPFAM" id="SSF160214">
    <property type="entry name" value="FlaG-like"/>
    <property type="match status" value="1"/>
</dbReference>
<sequence length="222" mass="24513">MDIISAIKNDRDLVVDKNAAKVNAPRATEVTPVSTVQNFSQGTTNVSSVTSAATSSNPAAVSRTSDPFSQDAAQATKRWEPQSLLDVVLNVFSEDDESKLLEELKARNEAERSAEAEEKRQEALARAKEEIAELNLKQLSLRFDTSNDFDDTDVINVVDAQSNEVIRQIPSEEFLRVSAAIRQYEQRIEQNDMVTDPQLKAKGLVTGDTNENLRGAVFDDLV</sequence>
<reference evidence="2" key="1">
    <citation type="journal article" date="2021" name="PeerJ">
        <title>Extensive microbial diversity within the chicken gut microbiome revealed by metagenomics and culture.</title>
        <authorList>
            <person name="Gilroy R."/>
            <person name="Ravi A."/>
            <person name="Getino M."/>
            <person name="Pursley I."/>
            <person name="Horton D.L."/>
            <person name="Alikhan N.F."/>
            <person name="Baker D."/>
            <person name="Gharbi K."/>
            <person name="Hall N."/>
            <person name="Watson M."/>
            <person name="Adriaenssens E.M."/>
            <person name="Foster-Nyarko E."/>
            <person name="Jarju S."/>
            <person name="Secka A."/>
            <person name="Antonio M."/>
            <person name="Oren A."/>
            <person name="Chaudhuri R.R."/>
            <person name="La Ragione R."/>
            <person name="Hildebrand F."/>
            <person name="Pallen M.J."/>
        </authorList>
    </citation>
    <scope>NUCLEOTIDE SEQUENCE</scope>
    <source>
        <strain evidence="2">USASDec5-558</strain>
    </source>
</reference>
<evidence type="ECO:0000256" key="1">
    <source>
        <dbReference type="SAM" id="Coils"/>
    </source>
</evidence>
<name>A0A9D1WBH7_9GAMM</name>
<proteinExistence type="predicted"/>
<dbReference type="Pfam" id="PF03646">
    <property type="entry name" value="FlaG"/>
    <property type="match status" value="1"/>
</dbReference>
<reference evidence="2" key="2">
    <citation type="submission" date="2021-04" db="EMBL/GenBank/DDBJ databases">
        <authorList>
            <person name="Gilroy R."/>
        </authorList>
    </citation>
    <scope>NUCLEOTIDE SEQUENCE</scope>
    <source>
        <strain evidence="2">USASDec5-558</strain>
    </source>
</reference>
<accession>A0A9D1WBH7</accession>
<gene>
    <name evidence="2" type="ORF">H9850_00970</name>
</gene>
<keyword evidence="1" id="KW-0175">Coiled coil</keyword>
<evidence type="ECO:0000313" key="2">
    <source>
        <dbReference type="EMBL" id="HIX56028.1"/>
    </source>
</evidence>
<organism evidence="2 3">
    <name type="scientific">Candidatus Anaerobiospirillum pullistercoris</name>
    <dbReference type="NCBI Taxonomy" id="2838452"/>
    <lineage>
        <taxon>Bacteria</taxon>
        <taxon>Pseudomonadati</taxon>
        <taxon>Pseudomonadota</taxon>
        <taxon>Gammaproteobacteria</taxon>
        <taxon>Aeromonadales</taxon>
        <taxon>Succinivibrionaceae</taxon>
        <taxon>Anaerobiospirillum</taxon>
    </lineage>
</organism>
<dbReference type="InterPro" id="IPR005186">
    <property type="entry name" value="FlaG"/>
</dbReference>
<feature type="coiled-coil region" evidence="1">
    <location>
        <begin position="100"/>
        <end position="137"/>
    </location>
</feature>
<dbReference type="AlphaFoldDB" id="A0A9D1WBH7"/>
<keyword evidence="2" id="KW-0969">Cilium</keyword>
<dbReference type="Proteomes" id="UP000886829">
    <property type="component" value="Unassembled WGS sequence"/>
</dbReference>